<reference evidence="3" key="1">
    <citation type="submission" date="2017-03" db="EMBL/GenBank/DDBJ databases">
        <authorList>
            <person name="Herbold C."/>
        </authorList>
    </citation>
    <scope>NUCLEOTIDE SEQUENCE [LARGE SCALE GENOMIC DNA]</scope>
</reference>
<accession>A0A2H1FFQ6</accession>
<dbReference type="AlphaFoldDB" id="A0A2H1FFQ6"/>
<dbReference type="InterPro" id="IPR005031">
    <property type="entry name" value="COQ10_START"/>
</dbReference>
<dbReference type="Gene3D" id="3.30.530.20">
    <property type="match status" value="1"/>
</dbReference>
<sequence length="156" mass="17678">MVEIKVRIQIGAPPEKVYDVVSKVDDDPKFWNLTKKIRNISKKENEIVREVVIGKVDRCLQKITLVPKGELHILWTKGVITGTKDFLLSALGNATLLEISMNYKISGPAGLFSRRIEEELQIEAEMAADLIKEKAEGRPHDVPMEERKSWADLIRG</sequence>
<dbReference type="CDD" id="cd07812">
    <property type="entry name" value="SRPBCC"/>
    <property type="match status" value="1"/>
</dbReference>
<dbReference type="SUPFAM" id="SSF55961">
    <property type="entry name" value="Bet v1-like"/>
    <property type="match status" value="1"/>
</dbReference>
<feature type="domain" description="Coenzyme Q-binding protein COQ10 START" evidence="1">
    <location>
        <begin position="10"/>
        <end position="103"/>
    </location>
</feature>
<protein>
    <submittedName>
        <fullName evidence="2">Cyclase/dehydrase</fullName>
    </submittedName>
</protein>
<gene>
    <name evidence="2" type="ORF">NCS_11400</name>
</gene>
<dbReference type="RefSeq" id="WP_157927529.1">
    <property type="nucleotide sequence ID" value="NZ_LT841358.1"/>
</dbReference>
<dbReference type="Pfam" id="PF03364">
    <property type="entry name" value="Polyketide_cyc"/>
    <property type="match status" value="1"/>
</dbReference>
<dbReference type="OrthoDB" id="11004at2157"/>
<evidence type="ECO:0000313" key="3">
    <source>
        <dbReference type="Proteomes" id="UP000230607"/>
    </source>
</evidence>
<evidence type="ECO:0000259" key="1">
    <source>
        <dbReference type="Pfam" id="PF03364"/>
    </source>
</evidence>
<name>A0A2H1FFQ6_9ARCH</name>
<dbReference type="Proteomes" id="UP000230607">
    <property type="component" value="Chromosome 1"/>
</dbReference>
<dbReference type="EMBL" id="LT841358">
    <property type="protein sequence ID" value="SMH71588.1"/>
    <property type="molecule type" value="Genomic_DNA"/>
</dbReference>
<proteinExistence type="predicted"/>
<organism evidence="2 3">
    <name type="scientific">Candidatus Nitrosotalea okcheonensis</name>
    <dbReference type="NCBI Taxonomy" id="1903276"/>
    <lineage>
        <taxon>Archaea</taxon>
        <taxon>Nitrososphaerota</taxon>
        <taxon>Nitrososphaeria</taxon>
        <taxon>Nitrosotaleales</taxon>
        <taxon>Nitrosotaleaceae</taxon>
        <taxon>Nitrosotalea</taxon>
    </lineage>
</organism>
<evidence type="ECO:0000313" key="2">
    <source>
        <dbReference type="EMBL" id="SMH71588.1"/>
    </source>
</evidence>
<keyword evidence="3" id="KW-1185">Reference proteome</keyword>
<dbReference type="InterPro" id="IPR023393">
    <property type="entry name" value="START-like_dom_sf"/>
</dbReference>